<feature type="region of interest" description="Disordered" evidence="3">
    <location>
        <begin position="268"/>
        <end position="554"/>
    </location>
</feature>
<feature type="compositionally biased region" description="Basic and acidic residues" evidence="3">
    <location>
        <begin position="318"/>
        <end position="331"/>
    </location>
</feature>
<dbReference type="InterPro" id="IPR011989">
    <property type="entry name" value="ARM-like"/>
</dbReference>
<keyword evidence="5" id="KW-1185">Reference proteome</keyword>
<dbReference type="InterPro" id="IPR000225">
    <property type="entry name" value="Armadillo"/>
</dbReference>
<comment type="caution">
    <text evidence="4">The sequence shown here is derived from an EMBL/GenBank/DDBJ whole genome shotgun (WGS) entry which is preliminary data.</text>
</comment>
<evidence type="ECO:0000256" key="3">
    <source>
        <dbReference type="SAM" id="MobiDB-lite"/>
    </source>
</evidence>
<evidence type="ECO:0000256" key="2">
    <source>
        <dbReference type="PROSITE-ProRule" id="PRU00259"/>
    </source>
</evidence>
<evidence type="ECO:0000313" key="4">
    <source>
        <dbReference type="EMBL" id="KAK1736863.1"/>
    </source>
</evidence>
<feature type="compositionally biased region" description="Basic and acidic residues" evidence="3">
    <location>
        <begin position="491"/>
        <end position="511"/>
    </location>
</feature>
<feature type="compositionally biased region" description="Low complexity" evidence="3">
    <location>
        <begin position="176"/>
        <end position="195"/>
    </location>
</feature>
<feature type="compositionally biased region" description="Low complexity" evidence="3">
    <location>
        <begin position="397"/>
        <end position="408"/>
    </location>
</feature>
<feature type="compositionally biased region" description="Polar residues" evidence="3">
    <location>
        <begin position="113"/>
        <end position="122"/>
    </location>
</feature>
<feature type="compositionally biased region" description="Low complexity" evidence="3">
    <location>
        <begin position="332"/>
        <end position="355"/>
    </location>
</feature>
<sequence>MPREQKSKSPNRKFWAHPAAQDRNSSFDHDTGHVRNTGEIIDRRKKKGKCPKCGLVKTHKKGVFGLLLTKDTRVGQVYKGICLRCNTLYQAKLMLGEPVDADLDRGTIMETQQIRSNSNNSPVAAATAVAADRNAQHHTSDGRLSSSSSVRAMDQTGAMDKTGAMDQTGVSQSRHGSSNQGGISNQSSSFSESINPPLPPTPFHRQQANNETTVPSEINQRENMTRHISEISIPPEFQDLSNERSSLSSEYYLMGILEDDQYGNNMQQMELPMGSSSTSIGQQSRDCRGSGGNVTSYTSTANRSTPGVEHFDGSSGGRHNEFYQRLLDKASGKPAAASSSSSTSSSVRSANSSPATATRALTSSYERSHIENDTITSPSPSPTPISHLQRSITSTDSPGASAGASAVSLDDQYEAQKKINEADTLQRKRSSSSQDEFDMRSIGEEGVSSPGAKRAIGKGRIYHRKCTEGSQEESKRNADDEIVTPGAKHATGRDRIYDRKGSQEESKRDACGEASKPGAKHATGRDRIYHRKSIEGGQDESKPGATHATGKRGSLYDRKMVDEGINRPTNNAVDGEVVNDTKRMDDIYAQELIDNSTNCNELFDFLKKNSPLSAPSMIRILIRIRDLLPVSSESSSSRLSWTSEGSANTNKSLPNDWPTLAFNAISDHPSDEMVQAEGFRTMWTIISTNIHFASDLTSYAAKKDIMHAMDTHRRSSLLQGYGAGLIACVVSIEKYALQFLNVNDGKVIKRLMNALKYHYNDGNDHYLNGSVQENVLKALYHLSSASLASSRPMVFFGKKMGHCAGIASAERNPSLHAVEAVLHAMEPLYLKNLSLQIFGNRLLYNIFSFDLIDDEERCNKWISKYLIYAMAAKTCHLKSRAFSESLICFLSKISDRGVASLNRHLFLTIIADVISSSDSPIVAHHGCRCFHNVCALDPEPVSSSQAEVAAVDGITNIISLMEAFKEHQSVQSEACLALIALCAKSSTNKAMVLEEGGIEGIFSAYLSFGSSKAYEGVGLMTKVRACSALISVALDPACKTEMKSSGIIEKFNSILQEDEKIPHELRSLIERLLILTSDEEGDDWLLEFKDGASEDETVVCILAHLRMITNKDDDHHVDTSSLMQNSLRAIRKFSSSRAVQESACKVLACLYSSNQRQTGAEQSYIDVLEAVEVSLREHQNCHTVVAAASSVISNMCTTCITPADEEPSQILSDTFYTIILEVVNAMELCIDDITAAEQTSGALWALCNAKPSLVVSLGTINPGKSNTINVLIDAMKKFPSSIELHRNAIGVMHSFFIQSENIIKDERSIACVVNVSSVLSKFMTESEGEVATIGTALQILKVLADERGHDAKIALSENDEIIAAIVSCMFSYPDSLVIQGTACDIIRTLAVNNLKRSQICHQGGTTRIIDSLRRMKTDSYFVYKGFMALENLVSGADVDVLTANDTPKVVLNAIEACFEEVNVQIHGAEVIFHLSSRHDSFKEALVRLGAARLISEAMTRFLPSWEMQQKGCIAIWSISTPKALRSEVGHYAITPIIDGVSAHCSPDDLPSSSQGDKQKFCEDALGAVKCLSTTTTNKRSLEESGAIDLICSIIWLHGDNADLCKAALSALSNICADRDTNQILRISADVLDALVQTMRTHQNKKEVQSLAIVLLRNLTFSPTNCLILQQNKYVSTLVHNAMVNFNTSFEGRAEDVLRVMPSLNQ</sequence>
<dbReference type="InterPro" id="IPR016024">
    <property type="entry name" value="ARM-type_fold"/>
</dbReference>
<gene>
    <name evidence="4" type="ORF">QTG54_012308</name>
</gene>
<reference evidence="4" key="1">
    <citation type="submission" date="2023-06" db="EMBL/GenBank/DDBJ databases">
        <title>Survivors Of The Sea: Transcriptome response of Skeletonema marinoi to long-term dormancy.</title>
        <authorList>
            <person name="Pinder M.I.M."/>
            <person name="Kourtchenko O."/>
            <person name="Robertson E.K."/>
            <person name="Larsson T."/>
            <person name="Maumus F."/>
            <person name="Osuna-Cruz C.M."/>
            <person name="Vancaester E."/>
            <person name="Stenow R."/>
            <person name="Vandepoele K."/>
            <person name="Ploug H."/>
            <person name="Bruchert V."/>
            <person name="Godhe A."/>
            <person name="Topel M."/>
        </authorList>
    </citation>
    <scope>NUCLEOTIDE SEQUENCE</scope>
    <source>
        <strain evidence="4">R05AC</strain>
    </source>
</reference>
<dbReference type="Gene3D" id="1.25.10.10">
    <property type="entry name" value="Leucine-rich Repeat Variant"/>
    <property type="match status" value="2"/>
</dbReference>
<feature type="compositionally biased region" description="Basic and acidic residues" evidence="3">
    <location>
        <begin position="414"/>
        <end position="426"/>
    </location>
</feature>
<dbReference type="SUPFAM" id="SSF48371">
    <property type="entry name" value="ARM repeat"/>
    <property type="match status" value="3"/>
</dbReference>
<feature type="compositionally biased region" description="Basic residues" evidence="3">
    <location>
        <begin position="455"/>
        <end position="464"/>
    </location>
</feature>
<proteinExistence type="predicted"/>
<feature type="compositionally biased region" description="Polar residues" evidence="3">
    <location>
        <begin position="293"/>
        <end position="305"/>
    </location>
</feature>
<dbReference type="Proteomes" id="UP001224775">
    <property type="component" value="Unassembled WGS sequence"/>
</dbReference>
<dbReference type="PANTHER" id="PTHR22895:SF0">
    <property type="entry name" value="ARMADILLO REPEAT-CONTAINING PROTEIN 6"/>
    <property type="match status" value="1"/>
</dbReference>
<keyword evidence="1" id="KW-0677">Repeat</keyword>
<feature type="compositionally biased region" description="Polar residues" evidence="3">
    <location>
        <begin position="204"/>
        <end position="218"/>
    </location>
</feature>
<name>A0AAD8Y0E9_9STRA</name>
<dbReference type="PANTHER" id="PTHR22895">
    <property type="entry name" value="ARMADILLO REPEAT-CONTAINING PROTEIN 6"/>
    <property type="match status" value="1"/>
</dbReference>
<accession>A0AAD8Y0E9</accession>
<protein>
    <submittedName>
        <fullName evidence="4">ARM repeat-containing protein</fullName>
    </submittedName>
</protein>
<feature type="repeat" description="ARM" evidence="2">
    <location>
        <begin position="1629"/>
        <end position="1659"/>
    </location>
</feature>
<dbReference type="EMBL" id="JATAAI010000027">
    <property type="protein sequence ID" value="KAK1736863.1"/>
    <property type="molecule type" value="Genomic_DNA"/>
</dbReference>
<evidence type="ECO:0000256" key="1">
    <source>
        <dbReference type="ARBA" id="ARBA00022737"/>
    </source>
</evidence>
<dbReference type="SMART" id="SM00185">
    <property type="entry name" value="ARM"/>
    <property type="match status" value="4"/>
</dbReference>
<evidence type="ECO:0000313" key="5">
    <source>
        <dbReference type="Proteomes" id="UP001224775"/>
    </source>
</evidence>
<feature type="region of interest" description="Disordered" evidence="3">
    <location>
        <begin position="1"/>
        <end position="34"/>
    </location>
</feature>
<dbReference type="PROSITE" id="PS50176">
    <property type="entry name" value="ARM_REPEAT"/>
    <property type="match status" value="1"/>
</dbReference>
<organism evidence="4 5">
    <name type="scientific">Skeletonema marinoi</name>
    <dbReference type="NCBI Taxonomy" id="267567"/>
    <lineage>
        <taxon>Eukaryota</taxon>
        <taxon>Sar</taxon>
        <taxon>Stramenopiles</taxon>
        <taxon>Ochrophyta</taxon>
        <taxon>Bacillariophyta</taxon>
        <taxon>Coscinodiscophyceae</taxon>
        <taxon>Thalassiosirophycidae</taxon>
        <taxon>Thalassiosirales</taxon>
        <taxon>Skeletonemataceae</taxon>
        <taxon>Skeletonema</taxon>
        <taxon>Skeletonema marinoi-dohrnii complex</taxon>
    </lineage>
</organism>
<feature type="compositionally biased region" description="Polar residues" evidence="3">
    <location>
        <begin position="268"/>
        <end position="284"/>
    </location>
</feature>
<feature type="region of interest" description="Disordered" evidence="3">
    <location>
        <begin position="113"/>
        <end position="221"/>
    </location>
</feature>